<evidence type="ECO:0000313" key="2">
    <source>
        <dbReference type="EMBL" id="JAU11905.1"/>
    </source>
</evidence>
<gene>
    <name evidence="2" type="ORF">GA_TR5795_c0_g1_i1_g.19043</name>
</gene>
<feature type="compositionally biased region" description="Pro residues" evidence="1">
    <location>
        <begin position="157"/>
        <end position="175"/>
    </location>
</feature>
<protein>
    <submittedName>
        <fullName evidence="2">Uncharacterized protein</fullName>
    </submittedName>
</protein>
<feature type="region of interest" description="Disordered" evidence="1">
    <location>
        <begin position="86"/>
        <end position="187"/>
    </location>
</feature>
<dbReference type="PRINTS" id="PR01217">
    <property type="entry name" value="PRICHEXTENSN"/>
</dbReference>
<sequence>MTSPKLLVIIFFSFMALFIISYAKSFPPGRKLFQHQFPPELPQGYSSTPELPASYSQSRLSFSKSPMPRRSLVFFSNIGRIFFRKKNPGMGSGPTPLRPTPDLPPAYSATPKLPPPSYARSSKVPPPYNPTSELQPSYNPTPELPPSYTPSTELPPTYNPTPELPPSYTPTPELPPSYSASPSPAPY</sequence>
<dbReference type="EMBL" id="GEVI01020415">
    <property type="protein sequence ID" value="JAU11905.1"/>
    <property type="molecule type" value="Transcribed_RNA"/>
</dbReference>
<feature type="compositionally biased region" description="Polar residues" evidence="1">
    <location>
        <begin position="130"/>
        <end position="140"/>
    </location>
</feature>
<dbReference type="AlphaFoldDB" id="A0A1J3CVN2"/>
<evidence type="ECO:0000256" key="1">
    <source>
        <dbReference type="SAM" id="MobiDB-lite"/>
    </source>
</evidence>
<accession>A0A1J3CVN2</accession>
<reference evidence="2" key="1">
    <citation type="submission" date="2016-07" db="EMBL/GenBank/DDBJ databases">
        <title>De novo transcriptome assembly of four accessions of the metal hyperaccumulator plant Noccaea caerulescens.</title>
        <authorList>
            <person name="Blande D."/>
            <person name="Halimaa P."/>
            <person name="Tervahauta A.I."/>
            <person name="Aarts M.G."/>
            <person name="Karenlampi S.O."/>
        </authorList>
    </citation>
    <scope>NUCLEOTIDE SEQUENCE</scope>
</reference>
<feature type="compositionally biased region" description="Low complexity" evidence="1">
    <location>
        <begin position="176"/>
        <end position="187"/>
    </location>
</feature>
<organism evidence="2">
    <name type="scientific">Noccaea caerulescens</name>
    <name type="common">Alpine penny-cress</name>
    <name type="synonym">Thlaspi caerulescens</name>
    <dbReference type="NCBI Taxonomy" id="107243"/>
    <lineage>
        <taxon>Eukaryota</taxon>
        <taxon>Viridiplantae</taxon>
        <taxon>Streptophyta</taxon>
        <taxon>Embryophyta</taxon>
        <taxon>Tracheophyta</taxon>
        <taxon>Spermatophyta</taxon>
        <taxon>Magnoliopsida</taxon>
        <taxon>eudicotyledons</taxon>
        <taxon>Gunneridae</taxon>
        <taxon>Pentapetalae</taxon>
        <taxon>rosids</taxon>
        <taxon>malvids</taxon>
        <taxon>Brassicales</taxon>
        <taxon>Brassicaceae</taxon>
        <taxon>Coluteocarpeae</taxon>
        <taxon>Noccaea</taxon>
    </lineage>
</organism>
<proteinExistence type="predicted"/>
<name>A0A1J3CVN2_NOCCA</name>